<dbReference type="InterPro" id="IPR036788">
    <property type="entry name" value="T_IF-3_C_sf"/>
</dbReference>
<feature type="domain" description="Translation initiation factor 3 N-terminal" evidence="5">
    <location>
        <begin position="86"/>
        <end position="151"/>
    </location>
</feature>
<gene>
    <name evidence="6" type="ORF">O6P43_011434</name>
</gene>
<feature type="compositionally biased region" description="Basic and acidic residues" evidence="4">
    <location>
        <begin position="355"/>
        <end position="364"/>
    </location>
</feature>
<evidence type="ECO:0000313" key="7">
    <source>
        <dbReference type="Proteomes" id="UP001163823"/>
    </source>
</evidence>
<dbReference type="SUPFAM" id="SSF54364">
    <property type="entry name" value="Translation initiation factor IF3, N-terminal domain"/>
    <property type="match status" value="1"/>
</dbReference>
<feature type="compositionally biased region" description="Basic and acidic residues" evidence="4">
    <location>
        <begin position="417"/>
        <end position="426"/>
    </location>
</feature>
<dbReference type="InterPro" id="IPR001288">
    <property type="entry name" value="Translation_initiation_fac_3"/>
</dbReference>
<feature type="region of interest" description="Disordered" evidence="4">
    <location>
        <begin position="306"/>
        <end position="446"/>
    </location>
</feature>
<keyword evidence="3" id="KW-0648">Protein biosynthesis</keyword>
<dbReference type="AlphaFoldDB" id="A0AAD7LZH6"/>
<dbReference type="Gene3D" id="3.10.20.80">
    <property type="entry name" value="Translation initiation factor 3 (IF-3), N-terminal domain"/>
    <property type="match status" value="1"/>
</dbReference>
<dbReference type="EMBL" id="JARAOO010000005">
    <property type="protein sequence ID" value="KAJ7967133.1"/>
    <property type="molecule type" value="Genomic_DNA"/>
</dbReference>
<dbReference type="GO" id="GO:0003743">
    <property type="term" value="F:translation initiation factor activity"/>
    <property type="evidence" value="ECO:0007669"/>
    <property type="project" value="UniProtKB-KW"/>
</dbReference>
<feature type="compositionally biased region" description="Low complexity" evidence="4">
    <location>
        <begin position="428"/>
        <end position="437"/>
    </location>
</feature>
<comment type="caution">
    <text evidence="6">The sequence shown here is derived from an EMBL/GenBank/DDBJ whole genome shotgun (WGS) entry which is preliminary data.</text>
</comment>
<accession>A0AAD7LZH6</accession>
<protein>
    <submittedName>
        <fullName evidence="6">Translation initiation factor IF-3 like</fullName>
    </submittedName>
</protein>
<dbReference type="GO" id="GO:0032790">
    <property type="term" value="P:ribosome disassembly"/>
    <property type="evidence" value="ECO:0007669"/>
    <property type="project" value="TreeGrafter"/>
</dbReference>
<name>A0AAD7LZH6_QUISA</name>
<sequence length="446" mass="50158">MASWCRVGRSKLKQLSIELHRCYIQLPHASSLNSTSHRKPPCVTELQYWGFHKRPTDIFNNARFFAAPVQAKPKKEEEDTSEPRLNDQIKAPFVRIVMDNGHSIVSRHEALERARKLKLDLVEVQKKADPPVCKIIDFHKEKYIKQVKEKERAKSKSDVTLRKGDHKEVRFSSKTELKDLKMKADMVKRFMERGYRVKCRASGNEDQDLKGLLSRLSEWIEDVAVVESGPLLGKKEAYMIVRHVKFGPSKKGGVKKLKDVGSVEPKPLTNAKSGFETEDNETSWSIVEGSGDYDDVLKFSDDIDSATSTDKQKNVSHQSLSNTDGSDLQRPAEAFDSMNAHKVPTANEPSTVTENRYKRTEPSNRFRPAFKSPTSTAPGARDLGRSGPQFVSQRRQPTDALKQAGTDTYGARNSKLPPRDTPKPDPSRPSSANSSTSGFGIFSSRR</sequence>
<dbReference type="KEGG" id="qsa:O6P43_011434"/>
<dbReference type="PANTHER" id="PTHR10938:SF4">
    <property type="entry name" value="TRANSLATION INITIATION FACTOR IF3-1, MITOCHONDRIAL"/>
    <property type="match status" value="1"/>
</dbReference>
<dbReference type="InterPro" id="IPR036787">
    <property type="entry name" value="T_IF-3_N_sf"/>
</dbReference>
<evidence type="ECO:0000256" key="3">
    <source>
        <dbReference type="ARBA" id="ARBA00022917"/>
    </source>
</evidence>
<comment type="similarity">
    <text evidence="1">Belongs to the IF-3 family.</text>
</comment>
<proteinExistence type="inferred from homology"/>
<keyword evidence="7" id="KW-1185">Reference proteome</keyword>
<evidence type="ECO:0000313" key="6">
    <source>
        <dbReference type="EMBL" id="KAJ7967133.1"/>
    </source>
</evidence>
<evidence type="ECO:0000256" key="1">
    <source>
        <dbReference type="ARBA" id="ARBA00005439"/>
    </source>
</evidence>
<dbReference type="NCBIfam" id="TIGR00168">
    <property type="entry name" value="infC"/>
    <property type="match status" value="1"/>
</dbReference>
<organism evidence="6 7">
    <name type="scientific">Quillaja saponaria</name>
    <name type="common">Soap bark tree</name>
    <dbReference type="NCBI Taxonomy" id="32244"/>
    <lineage>
        <taxon>Eukaryota</taxon>
        <taxon>Viridiplantae</taxon>
        <taxon>Streptophyta</taxon>
        <taxon>Embryophyta</taxon>
        <taxon>Tracheophyta</taxon>
        <taxon>Spermatophyta</taxon>
        <taxon>Magnoliopsida</taxon>
        <taxon>eudicotyledons</taxon>
        <taxon>Gunneridae</taxon>
        <taxon>Pentapetalae</taxon>
        <taxon>rosids</taxon>
        <taxon>fabids</taxon>
        <taxon>Fabales</taxon>
        <taxon>Quillajaceae</taxon>
        <taxon>Quillaja</taxon>
    </lineage>
</organism>
<evidence type="ECO:0000256" key="4">
    <source>
        <dbReference type="SAM" id="MobiDB-lite"/>
    </source>
</evidence>
<dbReference type="FunFam" id="3.30.110.10:FF:000005">
    <property type="entry name" value="Translation initiation factor 3 (IF-3) family protein"/>
    <property type="match status" value="1"/>
</dbReference>
<dbReference type="FunFam" id="3.10.20.80:FF:000005">
    <property type="entry name" value="Predicted protein"/>
    <property type="match status" value="1"/>
</dbReference>
<dbReference type="PANTHER" id="PTHR10938">
    <property type="entry name" value="TRANSLATION INITIATION FACTOR IF-3"/>
    <property type="match status" value="1"/>
</dbReference>
<dbReference type="SUPFAM" id="SSF55200">
    <property type="entry name" value="Translation initiation factor IF3, C-terminal domain"/>
    <property type="match status" value="1"/>
</dbReference>
<keyword evidence="2 6" id="KW-0396">Initiation factor</keyword>
<reference evidence="6" key="1">
    <citation type="journal article" date="2023" name="Science">
        <title>Elucidation of the pathway for biosynthesis of saponin adjuvants from the soapbark tree.</title>
        <authorList>
            <person name="Reed J."/>
            <person name="Orme A."/>
            <person name="El-Demerdash A."/>
            <person name="Owen C."/>
            <person name="Martin L.B.B."/>
            <person name="Misra R.C."/>
            <person name="Kikuchi S."/>
            <person name="Rejzek M."/>
            <person name="Martin A.C."/>
            <person name="Harkess A."/>
            <person name="Leebens-Mack J."/>
            <person name="Louveau T."/>
            <person name="Stephenson M.J."/>
            <person name="Osbourn A."/>
        </authorList>
    </citation>
    <scope>NUCLEOTIDE SEQUENCE</scope>
    <source>
        <strain evidence="6">S10</strain>
    </source>
</reference>
<evidence type="ECO:0000259" key="5">
    <source>
        <dbReference type="Pfam" id="PF05198"/>
    </source>
</evidence>
<dbReference type="Proteomes" id="UP001163823">
    <property type="component" value="Chromosome 5"/>
</dbReference>
<dbReference type="GO" id="GO:0043022">
    <property type="term" value="F:ribosome binding"/>
    <property type="evidence" value="ECO:0007669"/>
    <property type="project" value="TreeGrafter"/>
</dbReference>
<evidence type="ECO:0000256" key="2">
    <source>
        <dbReference type="ARBA" id="ARBA00022540"/>
    </source>
</evidence>
<dbReference type="Gene3D" id="3.30.110.10">
    <property type="entry name" value="Translation initiation factor 3 (IF-3), C-terminal domain"/>
    <property type="match status" value="1"/>
</dbReference>
<dbReference type="Pfam" id="PF05198">
    <property type="entry name" value="IF3_N"/>
    <property type="match status" value="1"/>
</dbReference>
<feature type="region of interest" description="Disordered" evidence="4">
    <location>
        <begin position="252"/>
        <end position="287"/>
    </location>
</feature>
<feature type="compositionally biased region" description="Polar residues" evidence="4">
    <location>
        <begin position="306"/>
        <end position="326"/>
    </location>
</feature>
<dbReference type="InterPro" id="IPR019814">
    <property type="entry name" value="Translation_initiation_fac_3_N"/>
</dbReference>